<reference evidence="2" key="1">
    <citation type="submission" date="2023-03" db="EMBL/GenBank/DDBJ databases">
        <title>Massive genome expansion in bonnet fungi (Mycena s.s.) driven by repeated elements and novel gene families across ecological guilds.</title>
        <authorList>
            <consortium name="Lawrence Berkeley National Laboratory"/>
            <person name="Harder C.B."/>
            <person name="Miyauchi S."/>
            <person name="Viragh M."/>
            <person name="Kuo A."/>
            <person name="Thoen E."/>
            <person name="Andreopoulos B."/>
            <person name="Lu D."/>
            <person name="Skrede I."/>
            <person name="Drula E."/>
            <person name="Henrissat B."/>
            <person name="Morin E."/>
            <person name="Kohler A."/>
            <person name="Barry K."/>
            <person name="LaButti K."/>
            <person name="Morin E."/>
            <person name="Salamov A."/>
            <person name="Lipzen A."/>
            <person name="Mereny Z."/>
            <person name="Hegedus B."/>
            <person name="Baldrian P."/>
            <person name="Stursova M."/>
            <person name="Weitz H."/>
            <person name="Taylor A."/>
            <person name="Grigoriev I.V."/>
            <person name="Nagy L.G."/>
            <person name="Martin F."/>
            <person name="Kauserud H."/>
        </authorList>
    </citation>
    <scope>NUCLEOTIDE SEQUENCE</scope>
    <source>
        <strain evidence="2">CBHHK173m</strain>
    </source>
</reference>
<feature type="compositionally biased region" description="Basic residues" evidence="1">
    <location>
        <begin position="208"/>
        <end position="218"/>
    </location>
</feature>
<feature type="compositionally biased region" description="Basic and acidic residues" evidence="1">
    <location>
        <begin position="163"/>
        <end position="175"/>
    </location>
</feature>
<name>A0AAD6TVX3_9AGAR</name>
<feature type="compositionally biased region" description="Basic and acidic residues" evidence="1">
    <location>
        <begin position="183"/>
        <end position="193"/>
    </location>
</feature>
<dbReference type="EMBL" id="JARJCN010000056">
    <property type="protein sequence ID" value="KAJ7080160.1"/>
    <property type="molecule type" value="Genomic_DNA"/>
</dbReference>
<evidence type="ECO:0000256" key="1">
    <source>
        <dbReference type="SAM" id="MobiDB-lite"/>
    </source>
</evidence>
<organism evidence="2 3">
    <name type="scientific">Mycena belliarum</name>
    <dbReference type="NCBI Taxonomy" id="1033014"/>
    <lineage>
        <taxon>Eukaryota</taxon>
        <taxon>Fungi</taxon>
        <taxon>Dikarya</taxon>
        <taxon>Basidiomycota</taxon>
        <taxon>Agaricomycotina</taxon>
        <taxon>Agaricomycetes</taxon>
        <taxon>Agaricomycetidae</taxon>
        <taxon>Agaricales</taxon>
        <taxon>Marasmiineae</taxon>
        <taxon>Mycenaceae</taxon>
        <taxon>Mycena</taxon>
    </lineage>
</organism>
<feature type="compositionally biased region" description="Basic and acidic residues" evidence="1">
    <location>
        <begin position="409"/>
        <end position="419"/>
    </location>
</feature>
<feature type="region of interest" description="Disordered" evidence="1">
    <location>
        <begin position="1"/>
        <end position="277"/>
    </location>
</feature>
<dbReference type="AlphaFoldDB" id="A0AAD6TVX3"/>
<keyword evidence="3" id="KW-1185">Reference proteome</keyword>
<evidence type="ECO:0000313" key="3">
    <source>
        <dbReference type="Proteomes" id="UP001222325"/>
    </source>
</evidence>
<accession>A0AAD6TVX3</accession>
<feature type="compositionally biased region" description="Acidic residues" evidence="1">
    <location>
        <begin position="390"/>
        <end position="408"/>
    </location>
</feature>
<dbReference type="Proteomes" id="UP001222325">
    <property type="component" value="Unassembled WGS sequence"/>
</dbReference>
<protein>
    <submittedName>
        <fullName evidence="2">Uncharacterized protein</fullName>
    </submittedName>
</protein>
<comment type="caution">
    <text evidence="2">The sequence shown here is derived from an EMBL/GenBank/DDBJ whole genome shotgun (WGS) entry which is preliminary data.</text>
</comment>
<gene>
    <name evidence="2" type="ORF">B0H15DRAFT_953651</name>
</gene>
<feature type="region of interest" description="Disordered" evidence="1">
    <location>
        <begin position="366"/>
        <end position="427"/>
    </location>
</feature>
<feature type="compositionally biased region" description="Acidic residues" evidence="1">
    <location>
        <begin position="133"/>
        <end position="145"/>
    </location>
</feature>
<proteinExistence type="predicted"/>
<evidence type="ECO:0000313" key="2">
    <source>
        <dbReference type="EMBL" id="KAJ7080160.1"/>
    </source>
</evidence>
<feature type="compositionally biased region" description="Basic and acidic residues" evidence="1">
    <location>
        <begin position="26"/>
        <end position="44"/>
    </location>
</feature>
<sequence length="427" mass="46715">MADREKRAASTARPGDVVNKAKWSYRTREQVEADARQKEQDKAAKVAQAAAKKKAGLHRAAAAQEKIRQEDEQSRAAAARPDLVTAQLKHPVDTIAQRKKAASVSPALAAPQSALTSDADVGMEEPPVADAERSEDEPMDDDEDGSGGYDPEIEGSRSADSGSEDKSEPESREDQGTDDEDERAIAEFKQALREKRKKQETHQGKQPAKPRTKPKKGHLRAEIAETQEELPAPRPEKRKPVVELEQSTQPRKKPKAAAGGLVPGWQKAVGVKPAPKKSATSWNRSLALSRASSTTSAASQLTYGCLRRCHRARAFHVQRRTYPWAARATSYLPPIKTLSLKQWREIFSLSNAFHTIREKNTGDILMESASDGNSSEGSDWVDPRSRVVVSDDESDEDGIADEPEDAAGDEPRNVDDHEPVAALDDSA</sequence>
<feature type="compositionally biased region" description="Basic and acidic residues" evidence="1">
    <location>
        <begin position="65"/>
        <end position="74"/>
    </location>
</feature>